<feature type="region of interest" description="Disordered" evidence="1">
    <location>
        <begin position="338"/>
        <end position="369"/>
    </location>
</feature>
<accession>A0A9P9DRP6</accession>
<dbReference type="Proteomes" id="UP000700596">
    <property type="component" value="Unassembled WGS sequence"/>
</dbReference>
<comment type="caution">
    <text evidence="2">The sequence shown here is derived from an EMBL/GenBank/DDBJ whole genome shotgun (WGS) entry which is preliminary data.</text>
</comment>
<reference evidence="2" key="1">
    <citation type="journal article" date="2021" name="Nat. Commun.">
        <title>Genetic determinants of endophytism in the Arabidopsis root mycobiome.</title>
        <authorList>
            <person name="Mesny F."/>
            <person name="Miyauchi S."/>
            <person name="Thiergart T."/>
            <person name="Pickel B."/>
            <person name="Atanasova L."/>
            <person name="Karlsson M."/>
            <person name="Huettel B."/>
            <person name="Barry K.W."/>
            <person name="Haridas S."/>
            <person name="Chen C."/>
            <person name="Bauer D."/>
            <person name="Andreopoulos W."/>
            <person name="Pangilinan J."/>
            <person name="LaButti K."/>
            <person name="Riley R."/>
            <person name="Lipzen A."/>
            <person name="Clum A."/>
            <person name="Drula E."/>
            <person name="Henrissat B."/>
            <person name="Kohler A."/>
            <person name="Grigoriev I.V."/>
            <person name="Martin F.M."/>
            <person name="Hacquard S."/>
        </authorList>
    </citation>
    <scope>NUCLEOTIDE SEQUENCE</scope>
    <source>
        <strain evidence="2">MPI-CAGE-CH-0243</strain>
    </source>
</reference>
<organism evidence="2 3">
    <name type="scientific">Dendryphion nanum</name>
    <dbReference type="NCBI Taxonomy" id="256645"/>
    <lineage>
        <taxon>Eukaryota</taxon>
        <taxon>Fungi</taxon>
        <taxon>Dikarya</taxon>
        <taxon>Ascomycota</taxon>
        <taxon>Pezizomycotina</taxon>
        <taxon>Dothideomycetes</taxon>
        <taxon>Pleosporomycetidae</taxon>
        <taxon>Pleosporales</taxon>
        <taxon>Torulaceae</taxon>
        <taxon>Dendryphion</taxon>
    </lineage>
</organism>
<keyword evidence="3" id="KW-1185">Reference proteome</keyword>
<feature type="compositionally biased region" description="Basic residues" evidence="1">
    <location>
        <begin position="206"/>
        <end position="216"/>
    </location>
</feature>
<evidence type="ECO:0000313" key="2">
    <source>
        <dbReference type="EMBL" id="KAH7124071.1"/>
    </source>
</evidence>
<gene>
    <name evidence="2" type="ORF">B0J11DRAFT_329891</name>
</gene>
<proteinExistence type="predicted"/>
<feature type="region of interest" description="Disordered" evidence="1">
    <location>
        <begin position="391"/>
        <end position="416"/>
    </location>
</feature>
<sequence length="654" mass="72707">MASVAPRRFNVEPIETTSRSSKDLTPKVQTDSPNPPRRFSPDLVETVTKTHRQLPEPIETTHRTSCRFAPEPIVTTTYSPQKNNHKPARKFKAEPVETKTRRSRNKFAEEWDNQTTKKQEQNRPARKFAPQLIETARRSRRSGDTEPALLASDKTEATPAQSSKNLKRLRIDATPPPPENTPTADFSHNPLFAEIERATSPLTGRRPCRMRSRHSFRVPDLDPIESSESEASNPPSPVTSPSIISDHSFMYKEATRMRESVDARSSGYLLELAAKAAEKQLQEQVMAAFPNTGYHETVDHFIDHDSDDADSFVEPQSGRRESPFTMVNWELVAMRRHREAQDQNQEDETDPKEQPGDEKNSSDANKPHNAWVNAAAMAVTKDPELDRMRKDARPPMLGKDIKFPRCPSPEPARFDTTQGCDAVRISMCYLAEQSQAAERGEGLWCGESTRCVASNPPSLYSNASSRSPSHGNSGGGLWGGSCITTGLTPPRGPTGILTPRIDVNSLLSPCPTPQMSLLPPTPPASQADFACIDEKLAAEVAIEEDFGDDFVTQVYNYLSLGYPSLARMFDEELSTISKIPVSELRQDDHLLSSRGYIRLGADGNLTDASITEETCMRWRALRVYVREWARQHPGMAIDGSLGVGTAVRKGSWAV</sequence>
<protein>
    <submittedName>
        <fullName evidence="2">Uncharacterized protein</fullName>
    </submittedName>
</protein>
<dbReference type="AlphaFoldDB" id="A0A9P9DRP6"/>
<evidence type="ECO:0000313" key="3">
    <source>
        <dbReference type="Proteomes" id="UP000700596"/>
    </source>
</evidence>
<feature type="compositionally biased region" description="Basic and acidic residues" evidence="1">
    <location>
        <begin position="351"/>
        <end position="361"/>
    </location>
</feature>
<dbReference type="OrthoDB" id="4716584at2759"/>
<evidence type="ECO:0000256" key="1">
    <source>
        <dbReference type="SAM" id="MobiDB-lite"/>
    </source>
</evidence>
<feature type="region of interest" description="Disordered" evidence="1">
    <location>
        <begin position="1"/>
        <end position="245"/>
    </location>
</feature>
<feature type="compositionally biased region" description="Low complexity" evidence="1">
    <location>
        <begin position="229"/>
        <end position="245"/>
    </location>
</feature>
<feature type="compositionally biased region" description="Basic and acidic residues" evidence="1">
    <location>
        <begin position="391"/>
        <end position="403"/>
    </location>
</feature>
<dbReference type="EMBL" id="JAGMWT010000008">
    <property type="protein sequence ID" value="KAH7124071.1"/>
    <property type="molecule type" value="Genomic_DNA"/>
</dbReference>
<feature type="compositionally biased region" description="Basic and acidic residues" evidence="1">
    <location>
        <begin position="91"/>
        <end position="100"/>
    </location>
</feature>
<feature type="compositionally biased region" description="Basic and acidic residues" evidence="1">
    <location>
        <begin position="135"/>
        <end position="144"/>
    </location>
</feature>
<name>A0A9P9DRP6_9PLEO</name>